<gene>
    <name evidence="2" type="ORF">MiSe_39720</name>
</gene>
<evidence type="ECO:0000313" key="2">
    <source>
        <dbReference type="EMBL" id="GET39208.1"/>
    </source>
</evidence>
<reference evidence="2" key="1">
    <citation type="submission" date="2019-10" db="EMBL/GenBank/DDBJ databases">
        <title>Draft genome sequece of Microseira wollei NIES-4236.</title>
        <authorList>
            <person name="Yamaguchi H."/>
            <person name="Suzuki S."/>
            <person name="Kawachi M."/>
        </authorList>
    </citation>
    <scope>NUCLEOTIDE SEQUENCE</scope>
    <source>
        <strain evidence="2">NIES-4236</strain>
    </source>
</reference>
<feature type="region of interest" description="Disordered" evidence="1">
    <location>
        <begin position="273"/>
        <end position="306"/>
    </location>
</feature>
<dbReference type="AlphaFoldDB" id="A0AAV3XCS7"/>
<keyword evidence="3" id="KW-1185">Reference proteome</keyword>
<protein>
    <submittedName>
        <fullName evidence="2">Uncharacterized protein</fullName>
    </submittedName>
</protein>
<dbReference type="RefSeq" id="WP_226584316.1">
    <property type="nucleotide sequence ID" value="NZ_BLAY01000061.1"/>
</dbReference>
<name>A0AAV3XCS7_9CYAN</name>
<evidence type="ECO:0000313" key="3">
    <source>
        <dbReference type="Proteomes" id="UP001050975"/>
    </source>
</evidence>
<proteinExistence type="predicted"/>
<comment type="caution">
    <text evidence="2">The sequence shown here is derived from an EMBL/GenBank/DDBJ whole genome shotgun (WGS) entry which is preliminary data.</text>
</comment>
<organism evidence="2 3">
    <name type="scientific">Microseira wollei NIES-4236</name>
    <dbReference type="NCBI Taxonomy" id="2530354"/>
    <lineage>
        <taxon>Bacteria</taxon>
        <taxon>Bacillati</taxon>
        <taxon>Cyanobacteriota</taxon>
        <taxon>Cyanophyceae</taxon>
        <taxon>Oscillatoriophycideae</taxon>
        <taxon>Aerosakkonematales</taxon>
        <taxon>Aerosakkonemataceae</taxon>
        <taxon>Microseira</taxon>
    </lineage>
</organism>
<dbReference type="Proteomes" id="UP001050975">
    <property type="component" value="Unassembled WGS sequence"/>
</dbReference>
<sequence>MTNFLTRLVGRTLGTIPVVQPRIASMYDPGMGIGEQGSRGAGEQGSRGEGEIFISNKPSENINSLTGETPIPQEFLEKSNDRSPISHQLTIPLAPGEIQREVDVGDELFNSIVVENRGEFAKAATGISFQPNSTSFDSPEMQRKPKNSQFADGLIGDKVESTPMISNRLSVPSLRSDAGIVAASFDNNRVTVISSPNQEDTRLHRNADSLTMGETIAAIPESPELKQKPPNPSSGKDEQMERLPITDYPSPIPNYQFPIPQTTRVSIGRIEVRAIPAPPAPPAPRKSMPTPKLSLSDYLRKSGGGG</sequence>
<accession>A0AAV3XCS7</accession>
<feature type="region of interest" description="Disordered" evidence="1">
    <location>
        <begin position="219"/>
        <end position="259"/>
    </location>
</feature>
<evidence type="ECO:0000256" key="1">
    <source>
        <dbReference type="SAM" id="MobiDB-lite"/>
    </source>
</evidence>
<dbReference type="EMBL" id="BLAY01000061">
    <property type="protein sequence ID" value="GET39208.1"/>
    <property type="molecule type" value="Genomic_DNA"/>
</dbReference>